<dbReference type="GO" id="GO:0042744">
    <property type="term" value="P:hydrogen peroxide catabolic process"/>
    <property type="evidence" value="ECO:0007669"/>
    <property type="project" value="TreeGrafter"/>
</dbReference>
<dbReference type="Gene3D" id="3.40.30.10">
    <property type="entry name" value="Glutaredoxin"/>
    <property type="match status" value="1"/>
</dbReference>
<dbReference type="CDD" id="cd03013">
    <property type="entry name" value="PRX5_like"/>
    <property type="match status" value="1"/>
</dbReference>
<evidence type="ECO:0000256" key="7">
    <source>
        <dbReference type="ARBA" id="ARBA00079296"/>
    </source>
</evidence>
<organism evidence="11 12">
    <name type="scientific">Sclerotinia trifoliorum</name>
    <dbReference type="NCBI Taxonomy" id="28548"/>
    <lineage>
        <taxon>Eukaryota</taxon>
        <taxon>Fungi</taxon>
        <taxon>Dikarya</taxon>
        <taxon>Ascomycota</taxon>
        <taxon>Pezizomycotina</taxon>
        <taxon>Leotiomycetes</taxon>
        <taxon>Helotiales</taxon>
        <taxon>Sclerotiniaceae</taxon>
        <taxon>Sclerotinia</taxon>
    </lineage>
</organism>
<dbReference type="InterPro" id="IPR037944">
    <property type="entry name" value="PRX5-like"/>
</dbReference>
<dbReference type="Proteomes" id="UP000624404">
    <property type="component" value="Unassembled WGS sequence"/>
</dbReference>
<evidence type="ECO:0000313" key="12">
    <source>
        <dbReference type="Proteomes" id="UP000624404"/>
    </source>
</evidence>
<dbReference type="AlphaFoldDB" id="A0A8H2VUF2"/>
<dbReference type="GO" id="GO:0008379">
    <property type="term" value="F:thioredoxin peroxidase activity"/>
    <property type="evidence" value="ECO:0007669"/>
    <property type="project" value="InterPro"/>
</dbReference>
<accession>A0A8H2VUF2</accession>
<proteinExistence type="inferred from homology"/>
<keyword evidence="3 9" id="KW-0049">Antioxidant</keyword>
<evidence type="ECO:0000256" key="6">
    <source>
        <dbReference type="ARBA" id="ARBA00032824"/>
    </source>
</evidence>
<dbReference type="InterPro" id="IPR013740">
    <property type="entry name" value="Redoxin"/>
</dbReference>
<evidence type="ECO:0000313" key="11">
    <source>
        <dbReference type="EMBL" id="CAD6444441.1"/>
    </source>
</evidence>
<dbReference type="PROSITE" id="PS51352">
    <property type="entry name" value="THIOREDOXIN_2"/>
    <property type="match status" value="1"/>
</dbReference>
<comment type="caution">
    <text evidence="11">The sequence shown here is derived from an EMBL/GenBank/DDBJ whole genome shotgun (WGS) entry which is preliminary data.</text>
</comment>
<protein>
    <recommendedName>
        <fullName evidence="6">Thioredoxin peroxidase</fullName>
    </recommendedName>
    <alternativeName>
        <fullName evidence="7">Thioredoxin-dependent peroxiredoxin</fullName>
    </alternativeName>
</protein>
<feature type="active site" description="Cysteine sulfenic acid (-SOH) intermediate" evidence="8">
    <location>
        <position position="112"/>
    </location>
</feature>
<comment type="function">
    <text evidence="9">Thiol-specific peroxidase that catalyzes the reduction of hydrogen peroxide and organic hydroperoxides to water and alcohols, respectively. Plays a role in cell protection against oxidative stress by detoxifying peroxides.</text>
</comment>
<dbReference type="EMBL" id="CAJHIA010000012">
    <property type="protein sequence ID" value="CAD6444441.1"/>
    <property type="molecule type" value="Genomic_DNA"/>
</dbReference>
<evidence type="ECO:0000256" key="8">
    <source>
        <dbReference type="PIRSR" id="PIRSR637944-1"/>
    </source>
</evidence>
<dbReference type="InterPro" id="IPR013766">
    <property type="entry name" value="Thioredoxin_domain"/>
</dbReference>
<dbReference type="OrthoDB" id="195498at2759"/>
<evidence type="ECO:0000256" key="5">
    <source>
        <dbReference type="ARBA" id="ARBA00023284"/>
    </source>
</evidence>
<dbReference type="GO" id="GO:0005739">
    <property type="term" value="C:mitochondrion"/>
    <property type="evidence" value="ECO:0007669"/>
    <property type="project" value="TreeGrafter"/>
</dbReference>
<dbReference type="SUPFAM" id="SSF52833">
    <property type="entry name" value="Thioredoxin-like"/>
    <property type="match status" value="1"/>
</dbReference>
<keyword evidence="12" id="KW-1185">Reference proteome</keyword>
<dbReference type="GO" id="GO:0045454">
    <property type="term" value="P:cell redox homeostasis"/>
    <property type="evidence" value="ECO:0007669"/>
    <property type="project" value="TreeGrafter"/>
</dbReference>
<keyword evidence="2 9" id="KW-0575">Peroxidase</keyword>
<keyword evidence="5 9" id="KW-0676">Redox-active center</keyword>
<name>A0A8H2VUF2_9HELO</name>
<keyword evidence="4 9" id="KW-0560">Oxidoreductase</keyword>
<evidence type="ECO:0000256" key="1">
    <source>
        <dbReference type="ARBA" id="ARBA00010505"/>
    </source>
</evidence>
<gene>
    <name evidence="11" type="ORF">SCLTRI_LOCUS4233</name>
</gene>
<evidence type="ECO:0000256" key="9">
    <source>
        <dbReference type="RuleBase" id="RU366011"/>
    </source>
</evidence>
<evidence type="ECO:0000259" key="10">
    <source>
        <dbReference type="PROSITE" id="PS51352"/>
    </source>
</evidence>
<sequence>MQESISLLTSFSILISCYSYIITCDNIKQSQSHIHTQTHKSTNPLTNIKMSEATLKVGDSLPEGVKFGWIAPSPENEDIKACGIPILYNASKEWANKKVVVFSVPGAFTPTCSVSHLPGYIANLPALREKGVDVVATVAYNDPFVMSAWGKANGIHNEDILFLSDADCAFSKLLGWTAGERTGRYALIIDNGKIVYAEKEPGREVTVSGAEAVLSKL</sequence>
<evidence type="ECO:0000256" key="4">
    <source>
        <dbReference type="ARBA" id="ARBA00023002"/>
    </source>
</evidence>
<reference evidence="11" key="1">
    <citation type="submission" date="2020-10" db="EMBL/GenBank/DDBJ databases">
        <authorList>
            <person name="Kusch S."/>
        </authorList>
    </citation>
    <scope>NUCLEOTIDE SEQUENCE</scope>
    <source>
        <strain evidence="11">SwB9</strain>
    </source>
</reference>
<dbReference type="Pfam" id="PF08534">
    <property type="entry name" value="Redoxin"/>
    <property type="match status" value="1"/>
</dbReference>
<dbReference type="InterPro" id="IPR036249">
    <property type="entry name" value="Thioredoxin-like_sf"/>
</dbReference>
<dbReference type="GO" id="GO:0005777">
    <property type="term" value="C:peroxisome"/>
    <property type="evidence" value="ECO:0007669"/>
    <property type="project" value="TreeGrafter"/>
</dbReference>
<dbReference type="PANTHER" id="PTHR10430:SF16">
    <property type="entry name" value="PEROXIREDOXIN-5, MITOCHONDRIAL"/>
    <property type="match status" value="1"/>
</dbReference>
<evidence type="ECO:0000256" key="3">
    <source>
        <dbReference type="ARBA" id="ARBA00022862"/>
    </source>
</evidence>
<dbReference type="FunFam" id="3.40.30.10:FF:000020">
    <property type="entry name" value="Peroxiredoxin"/>
    <property type="match status" value="1"/>
</dbReference>
<dbReference type="GO" id="GO:0034599">
    <property type="term" value="P:cellular response to oxidative stress"/>
    <property type="evidence" value="ECO:0007669"/>
    <property type="project" value="InterPro"/>
</dbReference>
<evidence type="ECO:0000256" key="2">
    <source>
        <dbReference type="ARBA" id="ARBA00022559"/>
    </source>
</evidence>
<dbReference type="PANTHER" id="PTHR10430">
    <property type="entry name" value="PEROXIREDOXIN"/>
    <property type="match status" value="1"/>
</dbReference>
<feature type="domain" description="Thioredoxin" evidence="10">
    <location>
        <begin position="65"/>
        <end position="217"/>
    </location>
</feature>
<comment type="similarity">
    <text evidence="1 9">Belongs to the peroxiredoxin family. Prx5 subfamily.</text>
</comment>